<feature type="compositionally biased region" description="Basic and acidic residues" evidence="1">
    <location>
        <begin position="50"/>
        <end position="62"/>
    </location>
</feature>
<comment type="caution">
    <text evidence="2">The sequence shown here is derived from an EMBL/GenBank/DDBJ whole genome shotgun (WGS) entry which is preliminary data.</text>
</comment>
<evidence type="ECO:0000256" key="1">
    <source>
        <dbReference type="SAM" id="MobiDB-lite"/>
    </source>
</evidence>
<feature type="compositionally biased region" description="Basic residues" evidence="1">
    <location>
        <begin position="167"/>
        <end position="191"/>
    </location>
</feature>
<feature type="compositionally biased region" description="Low complexity" evidence="1">
    <location>
        <begin position="79"/>
        <end position="92"/>
    </location>
</feature>
<dbReference type="VEuPathDB" id="ToxoDB:TGFOU_448900"/>
<evidence type="ECO:0000313" key="3">
    <source>
        <dbReference type="Proteomes" id="UP000028838"/>
    </source>
</evidence>
<protein>
    <submittedName>
        <fullName evidence="2">Uncharacterized protein</fullName>
    </submittedName>
</protein>
<reference evidence="2 3" key="1">
    <citation type="submission" date="2014-07" db="EMBL/GenBank/DDBJ databases">
        <authorList>
            <person name="Sibley D."/>
            <person name="Venepally P."/>
            <person name="Karamycheva S."/>
            <person name="Hadjithomas M."/>
            <person name="Khan A."/>
            <person name="Brunk B."/>
            <person name="Roos D."/>
            <person name="Caler E."/>
            <person name="Lorenzi H."/>
        </authorList>
    </citation>
    <scope>NUCLEOTIDE SEQUENCE [LARGE SCALE GENOMIC DNA]</scope>
    <source>
        <strain evidence="2 3">FOU</strain>
    </source>
</reference>
<organism evidence="2 3">
    <name type="scientific">Toxoplasma gondii FOU</name>
    <dbReference type="NCBI Taxonomy" id="943167"/>
    <lineage>
        <taxon>Eukaryota</taxon>
        <taxon>Sar</taxon>
        <taxon>Alveolata</taxon>
        <taxon>Apicomplexa</taxon>
        <taxon>Conoidasida</taxon>
        <taxon>Coccidia</taxon>
        <taxon>Eucoccidiorida</taxon>
        <taxon>Eimeriorina</taxon>
        <taxon>Sarcocystidae</taxon>
        <taxon>Toxoplasma</taxon>
    </lineage>
</organism>
<dbReference type="Proteomes" id="UP000028838">
    <property type="component" value="Unassembled WGS sequence"/>
</dbReference>
<dbReference type="EMBL" id="AEYH02002723">
    <property type="protein sequence ID" value="KFG35553.1"/>
    <property type="molecule type" value="Genomic_DNA"/>
</dbReference>
<feature type="compositionally biased region" description="Basic residues" evidence="1">
    <location>
        <begin position="130"/>
        <end position="147"/>
    </location>
</feature>
<accession>A0A086JTT5</accession>
<feature type="compositionally biased region" description="Basic and acidic residues" evidence="1">
    <location>
        <begin position="1"/>
        <end position="41"/>
    </location>
</feature>
<sequence length="272" mass="32219">MKRNERDKPREPRDRRPNKRREEAPKDSSRDRRKDSANDRPPRRRRGRGKREQPRGENENRRTSGKMELTFCVWRRTSGAAHAPARGRPGPRSLWWNPRESRRHLEENSGGENRGGKGRDMPREEEKREGRRKKWGTERRKRGRKAGNRTAGTSKRRAERKDGDASRKKRKRRTNRKTMRTTNTSKKRKTSGKNGLSTCRSTEARMTPNNLQKQRKNEEETLEIRDTTRCACSKYCPQEKKTDAIFASFQTENHLHMRETENMEKRTLTNID</sequence>
<feature type="compositionally biased region" description="Basic and acidic residues" evidence="1">
    <location>
        <begin position="114"/>
        <end position="129"/>
    </location>
</feature>
<dbReference type="AlphaFoldDB" id="A0A086JTT5"/>
<feature type="region of interest" description="Disordered" evidence="1">
    <location>
        <begin position="1"/>
        <end position="200"/>
    </location>
</feature>
<name>A0A086JTT5_TOXGO</name>
<evidence type="ECO:0000313" key="2">
    <source>
        <dbReference type="EMBL" id="KFG35553.1"/>
    </source>
</evidence>
<gene>
    <name evidence="2" type="ORF">TGFOU_448900</name>
</gene>
<proteinExistence type="predicted"/>